<reference evidence="1" key="1">
    <citation type="submission" date="2023-03" db="UniProtKB">
        <authorList>
            <consortium name="EnsemblPlants"/>
        </authorList>
    </citation>
    <scope>IDENTIFICATION</scope>
</reference>
<dbReference type="AlphaFoldDB" id="A0A9I9EDZ9"/>
<sequence>MVMVCQEEEEGSKKSLVSREGRDKEEFSFLRRKISISRKCLIMTSATRNKSGNFPDAVDGVNITVAQSQDTEESESQ</sequence>
<evidence type="ECO:0000313" key="1">
    <source>
        <dbReference type="EnsemblPlants" id="MELO3C032235.2.1"/>
    </source>
</evidence>
<accession>A0A9I9EDZ9</accession>
<protein>
    <submittedName>
        <fullName evidence="1">Uncharacterized protein</fullName>
    </submittedName>
</protein>
<name>A0A9I9EDZ9_CUCME</name>
<dbReference type="Gramene" id="MELO3C032235.2.1">
    <property type="protein sequence ID" value="MELO3C032235.2.1"/>
    <property type="gene ID" value="MELO3C032235.2"/>
</dbReference>
<organism evidence="1">
    <name type="scientific">Cucumis melo</name>
    <name type="common">Muskmelon</name>
    <dbReference type="NCBI Taxonomy" id="3656"/>
    <lineage>
        <taxon>Eukaryota</taxon>
        <taxon>Viridiplantae</taxon>
        <taxon>Streptophyta</taxon>
        <taxon>Embryophyta</taxon>
        <taxon>Tracheophyta</taxon>
        <taxon>Spermatophyta</taxon>
        <taxon>Magnoliopsida</taxon>
        <taxon>eudicotyledons</taxon>
        <taxon>Gunneridae</taxon>
        <taxon>Pentapetalae</taxon>
        <taxon>rosids</taxon>
        <taxon>fabids</taxon>
        <taxon>Cucurbitales</taxon>
        <taxon>Cucurbitaceae</taxon>
        <taxon>Benincaseae</taxon>
        <taxon>Cucumis</taxon>
    </lineage>
</organism>
<dbReference type="EnsemblPlants" id="MELO3C032235.2.1">
    <property type="protein sequence ID" value="MELO3C032235.2.1"/>
    <property type="gene ID" value="MELO3C032235.2"/>
</dbReference>
<proteinExistence type="predicted"/>